<dbReference type="PANTHER" id="PTHR40074:SF2">
    <property type="entry name" value="O-ACETYLTRANSFERASE WECH"/>
    <property type="match status" value="1"/>
</dbReference>
<dbReference type="InterPro" id="IPR002656">
    <property type="entry name" value="Acyl_transf_3_dom"/>
</dbReference>
<proteinExistence type="inferred from homology"/>
<evidence type="ECO:0000256" key="3">
    <source>
        <dbReference type="ARBA" id="ARBA00022475"/>
    </source>
</evidence>
<feature type="transmembrane region" description="Helical" evidence="7">
    <location>
        <begin position="203"/>
        <end position="220"/>
    </location>
</feature>
<dbReference type="Pfam" id="PF01757">
    <property type="entry name" value="Acyl_transf_3"/>
    <property type="match status" value="1"/>
</dbReference>
<reference evidence="11 12" key="1">
    <citation type="submission" date="2016-03" db="EMBL/GenBank/DDBJ databases">
        <title>Comparative genomics of 54 Lactobacillus plantarum strains reveals genomic uncoupling from niche constraints.</title>
        <authorList>
            <person name="Martino M.E."/>
        </authorList>
    </citation>
    <scope>NUCLEOTIDE SEQUENCE [LARGE SCALE GENOMIC DNA]</scope>
    <source>
        <strain evidence="9 12">19.1</strain>
        <strain evidence="10 11">NAB2</strain>
    </source>
</reference>
<dbReference type="EMBL" id="LUXO01000027">
    <property type="protein sequence ID" value="KZV03039.1"/>
    <property type="molecule type" value="Genomic_DNA"/>
</dbReference>
<dbReference type="GO" id="GO:0009246">
    <property type="term" value="P:enterobacterial common antigen biosynthetic process"/>
    <property type="evidence" value="ECO:0007669"/>
    <property type="project" value="TreeGrafter"/>
</dbReference>
<keyword evidence="6 7" id="KW-0472">Membrane</keyword>
<dbReference type="Proteomes" id="UP000076882">
    <property type="component" value="Unassembled WGS sequence"/>
</dbReference>
<dbReference type="Proteomes" id="UP000076872">
    <property type="component" value="Unassembled WGS sequence"/>
</dbReference>
<evidence type="ECO:0000259" key="8">
    <source>
        <dbReference type="Pfam" id="PF01757"/>
    </source>
</evidence>
<name>A0A165R3U8_LACPN</name>
<dbReference type="GO" id="GO:0005886">
    <property type="term" value="C:plasma membrane"/>
    <property type="evidence" value="ECO:0007669"/>
    <property type="project" value="UniProtKB-SubCell"/>
</dbReference>
<evidence type="ECO:0000256" key="5">
    <source>
        <dbReference type="ARBA" id="ARBA00022989"/>
    </source>
</evidence>
<evidence type="ECO:0000313" key="9">
    <source>
        <dbReference type="EMBL" id="KZU92004.1"/>
    </source>
</evidence>
<comment type="caution">
    <text evidence="9">The sequence shown here is derived from an EMBL/GenBank/DDBJ whole genome shotgun (WGS) entry which is preliminary data.</text>
</comment>
<evidence type="ECO:0000313" key="11">
    <source>
        <dbReference type="Proteomes" id="UP000076872"/>
    </source>
</evidence>
<organism evidence="9 12">
    <name type="scientific">Lactiplantibacillus plantarum</name>
    <name type="common">Lactobacillus plantarum</name>
    <dbReference type="NCBI Taxonomy" id="1590"/>
    <lineage>
        <taxon>Bacteria</taxon>
        <taxon>Bacillati</taxon>
        <taxon>Bacillota</taxon>
        <taxon>Bacilli</taxon>
        <taxon>Lactobacillales</taxon>
        <taxon>Lactobacillaceae</taxon>
        <taxon>Lactiplantibacillus</taxon>
    </lineage>
</organism>
<feature type="transmembrane region" description="Helical" evidence="7">
    <location>
        <begin position="300"/>
        <end position="320"/>
    </location>
</feature>
<evidence type="ECO:0000256" key="2">
    <source>
        <dbReference type="ARBA" id="ARBA00007400"/>
    </source>
</evidence>
<evidence type="ECO:0000313" key="10">
    <source>
        <dbReference type="EMBL" id="KZV03039.1"/>
    </source>
</evidence>
<protein>
    <submittedName>
        <fullName evidence="9">Integral membrane protein</fullName>
    </submittedName>
</protein>
<accession>A0A165R3U8</accession>
<evidence type="ECO:0000313" key="12">
    <source>
        <dbReference type="Proteomes" id="UP000076882"/>
    </source>
</evidence>
<keyword evidence="5 7" id="KW-1133">Transmembrane helix</keyword>
<keyword evidence="3" id="KW-1003">Cell membrane</keyword>
<feature type="transmembrane region" description="Helical" evidence="7">
    <location>
        <begin position="271"/>
        <end position="288"/>
    </location>
</feature>
<feature type="transmembrane region" description="Helical" evidence="7">
    <location>
        <begin position="232"/>
        <end position="251"/>
    </location>
</feature>
<comment type="subcellular location">
    <subcellularLocation>
        <location evidence="1">Cell membrane</location>
        <topology evidence="1">Multi-pass membrane protein</topology>
    </subcellularLocation>
</comment>
<dbReference type="PATRIC" id="fig|1590.196.peg.2703"/>
<feature type="transmembrane region" description="Helical" evidence="7">
    <location>
        <begin position="332"/>
        <end position="354"/>
    </location>
</feature>
<dbReference type="GO" id="GO:0016413">
    <property type="term" value="F:O-acetyltransferase activity"/>
    <property type="evidence" value="ECO:0007669"/>
    <property type="project" value="TreeGrafter"/>
</dbReference>
<evidence type="ECO:0000256" key="1">
    <source>
        <dbReference type="ARBA" id="ARBA00004651"/>
    </source>
</evidence>
<feature type="transmembrane region" description="Helical" evidence="7">
    <location>
        <begin position="167"/>
        <end position="183"/>
    </location>
</feature>
<keyword evidence="4 7" id="KW-0812">Transmembrane</keyword>
<evidence type="ECO:0000256" key="7">
    <source>
        <dbReference type="SAM" id="Phobius"/>
    </source>
</evidence>
<dbReference type="AlphaFoldDB" id="A0A165R3U8"/>
<comment type="similarity">
    <text evidence="2">Belongs to the acyltransferase 3 family.</text>
</comment>
<evidence type="ECO:0000256" key="4">
    <source>
        <dbReference type="ARBA" id="ARBA00022692"/>
    </source>
</evidence>
<dbReference type="PANTHER" id="PTHR40074">
    <property type="entry name" value="O-ACETYLTRANSFERASE WECH"/>
    <property type="match status" value="1"/>
</dbReference>
<feature type="domain" description="Acyltransferase 3" evidence="8">
    <location>
        <begin position="16"/>
        <end position="350"/>
    </location>
</feature>
<dbReference type="EMBL" id="LUXM01000040">
    <property type="protein sequence ID" value="KZU92004.1"/>
    <property type="molecule type" value="Genomic_DNA"/>
</dbReference>
<gene>
    <name evidence="9" type="ORF">Lp19_3290</name>
    <name evidence="10" type="ORF">NAB2_1541</name>
</gene>
<feature type="transmembrane region" description="Helical" evidence="7">
    <location>
        <begin position="50"/>
        <end position="69"/>
    </location>
</feature>
<sequence length="368" mass="42977">MTMISSPSMEVTDVGDYLKLGACTAVMAQPILTDALASGPSIAMQTGIGVVYNLVKYTAPAFIFGILYTTTRLTLNQTALTYTDYLRQQWHALFIPTIWWTTIYLILMPQLQQGSQYHDWRGFFWQFVNGNAAPHLWYNTMMLQFIILMPLFWALGRWCQSRPRRGWIVFGGTTLVAVLWLWFYNQQVFHGPHSRGWYLLDRLFISFQIFGFYGMLAWVFRDTFQRMLNKWWPGLLGLWLVGLIWTNWELFSYGFPVNLRNAPYYKPSMTGYALAVIGLLAALCEIQVRRQRPFSKFVHFFAGMAYKAYLANVFWSELLWRGFGRTLMVKAPWLSIALCYGLTWLLSFTTAFGLHAGWMRLKREYEHD</sequence>
<feature type="transmembrane region" description="Helical" evidence="7">
    <location>
        <begin position="136"/>
        <end position="155"/>
    </location>
</feature>
<feature type="transmembrane region" description="Helical" evidence="7">
    <location>
        <begin position="90"/>
        <end position="107"/>
    </location>
</feature>
<evidence type="ECO:0000256" key="6">
    <source>
        <dbReference type="ARBA" id="ARBA00023136"/>
    </source>
</evidence>